<dbReference type="EMBL" id="CM023482">
    <property type="protein sequence ID" value="KAH6938348.1"/>
    <property type="molecule type" value="Genomic_DNA"/>
</dbReference>
<comment type="caution">
    <text evidence="1">The sequence shown here is derived from an EMBL/GenBank/DDBJ whole genome shotgun (WGS) entry which is preliminary data.</text>
</comment>
<proteinExistence type="predicted"/>
<name>A0ACB7SUF9_HYAAI</name>
<accession>A0ACB7SUF9</accession>
<sequence length="167" mass="19003">MGMLCKGSVTPITQHPSDQCRRLFIAFDQSHITKNVRSQILAKDMGGDKQISATPLKNLYRMQRGSVVKPVRFLTRRHLYPSNIEKTGMKTAVQVFSPLVTAALQYMMSEAGHTCDVEFASVGPTLEFMMMMHRWFVMVDVSNTTQHIHKHDTDSQEFRGVDDARLQ</sequence>
<dbReference type="Proteomes" id="UP000821845">
    <property type="component" value="Chromosome 2"/>
</dbReference>
<keyword evidence="2" id="KW-1185">Reference proteome</keyword>
<protein>
    <submittedName>
        <fullName evidence="1">Uncharacterized protein</fullName>
    </submittedName>
</protein>
<evidence type="ECO:0000313" key="1">
    <source>
        <dbReference type="EMBL" id="KAH6938348.1"/>
    </source>
</evidence>
<evidence type="ECO:0000313" key="2">
    <source>
        <dbReference type="Proteomes" id="UP000821845"/>
    </source>
</evidence>
<organism evidence="1 2">
    <name type="scientific">Hyalomma asiaticum</name>
    <name type="common">Tick</name>
    <dbReference type="NCBI Taxonomy" id="266040"/>
    <lineage>
        <taxon>Eukaryota</taxon>
        <taxon>Metazoa</taxon>
        <taxon>Ecdysozoa</taxon>
        <taxon>Arthropoda</taxon>
        <taxon>Chelicerata</taxon>
        <taxon>Arachnida</taxon>
        <taxon>Acari</taxon>
        <taxon>Parasitiformes</taxon>
        <taxon>Ixodida</taxon>
        <taxon>Ixodoidea</taxon>
        <taxon>Ixodidae</taxon>
        <taxon>Hyalomminae</taxon>
        <taxon>Hyalomma</taxon>
    </lineage>
</organism>
<reference evidence="1" key="1">
    <citation type="submission" date="2020-05" db="EMBL/GenBank/DDBJ databases">
        <title>Large-scale comparative analyses of tick genomes elucidate their genetic diversity and vector capacities.</title>
        <authorList>
            <person name="Jia N."/>
            <person name="Wang J."/>
            <person name="Shi W."/>
            <person name="Du L."/>
            <person name="Sun Y."/>
            <person name="Zhan W."/>
            <person name="Jiang J."/>
            <person name="Wang Q."/>
            <person name="Zhang B."/>
            <person name="Ji P."/>
            <person name="Sakyi L.B."/>
            <person name="Cui X."/>
            <person name="Yuan T."/>
            <person name="Jiang B."/>
            <person name="Yang W."/>
            <person name="Lam T.T.-Y."/>
            <person name="Chang Q."/>
            <person name="Ding S."/>
            <person name="Wang X."/>
            <person name="Zhu J."/>
            <person name="Ruan X."/>
            <person name="Zhao L."/>
            <person name="Wei J."/>
            <person name="Que T."/>
            <person name="Du C."/>
            <person name="Cheng J."/>
            <person name="Dai P."/>
            <person name="Han X."/>
            <person name="Huang E."/>
            <person name="Gao Y."/>
            <person name="Liu J."/>
            <person name="Shao H."/>
            <person name="Ye R."/>
            <person name="Li L."/>
            <person name="Wei W."/>
            <person name="Wang X."/>
            <person name="Wang C."/>
            <person name="Yang T."/>
            <person name="Huo Q."/>
            <person name="Li W."/>
            <person name="Guo W."/>
            <person name="Chen H."/>
            <person name="Zhou L."/>
            <person name="Ni X."/>
            <person name="Tian J."/>
            <person name="Zhou Y."/>
            <person name="Sheng Y."/>
            <person name="Liu T."/>
            <person name="Pan Y."/>
            <person name="Xia L."/>
            <person name="Li J."/>
            <person name="Zhao F."/>
            <person name="Cao W."/>
        </authorList>
    </citation>
    <scope>NUCLEOTIDE SEQUENCE</scope>
    <source>
        <strain evidence="1">Hyas-2018</strain>
    </source>
</reference>
<gene>
    <name evidence="1" type="ORF">HPB50_008854</name>
</gene>